<keyword evidence="2" id="KW-1185">Reference proteome</keyword>
<accession>A0A134B0Q6</accession>
<dbReference type="PATRIC" id="fig|322095.3.peg.1921"/>
<proteinExistence type="predicted"/>
<organism evidence="1 2">
    <name type="scientific">Porphyromonas somerae</name>
    <dbReference type="NCBI Taxonomy" id="322095"/>
    <lineage>
        <taxon>Bacteria</taxon>
        <taxon>Pseudomonadati</taxon>
        <taxon>Bacteroidota</taxon>
        <taxon>Bacteroidia</taxon>
        <taxon>Bacteroidales</taxon>
        <taxon>Porphyromonadaceae</taxon>
        <taxon>Porphyromonas</taxon>
    </lineage>
</organism>
<dbReference type="AlphaFoldDB" id="A0A134B0Q6"/>
<reference evidence="2" key="1">
    <citation type="submission" date="2016-01" db="EMBL/GenBank/DDBJ databases">
        <authorList>
            <person name="Mitreva M."/>
            <person name="Pepin K.H."/>
            <person name="Mihindukulasuriya K.A."/>
            <person name="Fulton R."/>
            <person name="Fronick C."/>
            <person name="O'Laughlin M."/>
            <person name="Miner T."/>
            <person name="Herter B."/>
            <person name="Rosa B.A."/>
            <person name="Cordes M."/>
            <person name="Tomlinson C."/>
            <person name="Wollam A."/>
            <person name="Palsikar V.B."/>
            <person name="Mardis E.R."/>
            <person name="Wilson R.K."/>
        </authorList>
    </citation>
    <scope>NUCLEOTIDE SEQUENCE [LARGE SCALE GENOMIC DNA]</scope>
    <source>
        <strain evidence="2">KA00683</strain>
    </source>
</reference>
<dbReference type="Proteomes" id="UP000070224">
    <property type="component" value="Unassembled WGS sequence"/>
</dbReference>
<evidence type="ECO:0000313" key="2">
    <source>
        <dbReference type="Proteomes" id="UP000070224"/>
    </source>
</evidence>
<evidence type="ECO:0000313" key="1">
    <source>
        <dbReference type="EMBL" id="KXB73525.1"/>
    </source>
</evidence>
<gene>
    <name evidence="1" type="ORF">HMPREF3185_01946</name>
</gene>
<comment type="caution">
    <text evidence="1">The sequence shown here is derived from an EMBL/GenBank/DDBJ whole genome shotgun (WGS) entry which is preliminary data.</text>
</comment>
<sequence>MYLYIKAFPKSSFGTLRRGSSKGFKSHQKEGYNLLNHSI</sequence>
<protein>
    <submittedName>
        <fullName evidence="1">Uncharacterized protein</fullName>
    </submittedName>
</protein>
<name>A0A134B0Q6_9PORP</name>
<dbReference type="EMBL" id="LSDK01000136">
    <property type="protein sequence ID" value="KXB73525.1"/>
    <property type="molecule type" value="Genomic_DNA"/>
</dbReference>